<name>I6UID6_9MONO</name>
<dbReference type="PROSITE" id="PS00018">
    <property type="entry name" value="EF_HAND_1"/>
    <property type="match status" value="1"/>
</dbReference>
<feature type="compositionally biased region" description="Polar residues" evidence="4">
    <location>
        <begin position="129"/>
        <end position="139"/>
    </location>
</feature>
<evidence type="ECO:0000256" key="2">
    <source>
        <dbReference type="ARBA" id="ARBA00022553"/>
    </source>
</evidence>
<dbReference type="InterPro" id="IPR016075">
    <property type="entry name" value="RNA_pol_Pprot-P_XD_paramyxovir"/>
</dbReference>
<dbReference type="GO" id="GO:0019079">
    <property type="term" value="P:viral genome replication"/>
    <property type="evidence" value="ECO:0007669"/>
    <property type="project" value="InterPro"/>
</dbReference>
<reference evidence="5 6" key="2">
    <citation type="journal article" date="2012" name="Arch. Virol.">
        <title>Genome characterization of Salem virus reveals its evolutionary intermediate status in the subfamily Paramyxovirinae.</title>
        <authorList>
            <person name="Anderson D.E."/>
            <person name="Dubovi E.J."/>
            <person name="Yu M."/>
            <person name="Wang L.F."/>
            <person name="Renshaw R.W."/>
        </authorList>
    </citation>
    <scope>NUCLEOTIDE SEQUENCE [LARGE SCALE GENOMIC DNA]</scope>
</reference>
<dbReference type="OrthoDB" id="10126at10239"/>
<evidence type="ECO:0000313" key="5">
    <source>
        <dbReference type="EMBL" id="AFM97194.1"/>
    </source>
</evidence>
<evidence type="ECO:0000256" key="3">
    <source>
        <dbReference type="ARBA" id="ARBA00022953"/>
    </source>
</evidence>
<dbReference type="InterPro" id="IPR018247">
    <property type="entry name" value="EF_Hand_1_Ca_BS"/>
</dbReference>
<evidence type="ECO:0000256" key="4">
    <source>
        <dbReference type="SAM" id="MobiDB-lite"/>
    </source>
</evidence>
<dbReference type="Pfam" id="PF03210">
    <property type="entry name" value="Paramyx_P_V_C"/>
    <property type="match status" value="1"/>
</dbReference>
<evidence type="ECO:0000313" key="6">
    <source>
        <dbReference type="Proteomes" id="UP000153605"/>
    </source>
</evidence>
<evidence type="ECO:0000256" key="1">
    <source>
        <dbReference type="ARBA" id="ARBA00020572"/>
    </source>
</evidence>
<dbReference type="GO" id="GO:0003723">
    <property type="term" value="F:RNA binding"/>
    <property type="evidence" value="ECO:0007669"/>
    <property type="project" value="InterPro"/>
</dbReference>
<reference evidence="5 6" key="1">
    <citation type="journal article" date="2000" name="Virology">
        <title>Identification and phylogenetic comparison of Salem virus, a novel paramyxovirus of horses.</title>
        <authorList>
            <person name="Renshaw R.W."/>
            <person name="Glaser A.L."/>
            <person name="Van Campen H."/>
            <person name="Weiland F."/>
            <person name="Dubovi E.J."/>
        </authorList>
    </citation>
    <scope>NUCLEOTIDE SEQUENCE [LARGE SCALE GENOMIC DNA]</scope>
</reference>
<dbReference type="InterPro" id="IPR004897">
    <property type="entry name" value="P/V_Pprotein_paramyxoviral"/>
</dbReference>
<dbReference type="GO" id="GO:0003968">
    <property type="term" value="F:RNA-directed RNA polymerase activity"/>
    <property type="evidence" value="ECO:0007669"/>
    <property type="project" value="InterPro"/>
</dbReference>
<dbReference type="EMBL" id="JQ697837">
    <property type="protein sequence ID" value="AFM97194.1"/>
    <property type="molecule type" value="Viral_cRNA"/>
</dbReference>
<protein>
    <recommendedName>
        <fullName evidence="1">Phosphoprotein</fullName>
    </recommendedName>
</protein>
<dbReference type="SUPFAM" id="SSF101089">
    <property type="entry name" value="Phosphoprotein XD domain"/>
    <property type="match status" value="1"/>
</dbReference>
<organism evidence="5 6">
    <name type="scientific">Salem virus</name>
    <dbReference type="NCBI Taxonomy" id="120499"/>
    <lineage>
        <taxon>Viruses</taxon>
        <taxon>Riboviria</taxon>
        <taxon>Orthornavirae</taxon>
        <taxon>Negarnaviricota</taxon>
        <taxon>Haploviricotina</taxon>
        <taxon>Monjiviricetes</taxon>
        <taxon>Mononegavirales</taxon>
        <taxon>Paramyxoviridae</taxon>
        <taxon>Orthoparamyxovirinae</taxon>
        <taxon>Salemvirus</taxon>
        <taxon>Salemvirus salemense</taxon>
    </lineage>
</organism>
<proteinExistence type="predicted"/>
<keyword evidence="6" id="KW-1185">Reference proteome</keyword>
<keyword evidence="2" id="KW-0597">Phosphoprotein</keyword>
<gene>
    <name evidence="5" type="primary">C</name>
    <name evidence="5" type="synonym">P</name>
    <name evidence="5" type="synonym">V</name>
</gene>
<dbReference type="KEGG" id="vg:21011773"/>
<sequence length="356" mass="39059">MRKPCPPHPQGLLRMEINRRRLKRGLVTDVSTQLSGILKEFKLNPGAIPFVPKSDQHQEEKNAGVGNVRLGAPNVEMTEISKGRAELVDPAPVVKPRRLNPLHLPIVPHSSPNPHDKDTPLKSRHKQLSSDQVTPSGSADYNPDSDASKHVSIDEVYNLLITILEEQRELQSKVEGLYKIQGEIDQVKKNMLKVLTQISIVEGHLSTVMLAIPSSGKDPDSSFRNPDLRPVLGRDKARGVIDLLGSKKVTIDLDKPTPSSSSEPRVILKANKDALQLEGPDQSSSNSSHYIVGDPKIAKQILKSLITSSKLSPEIQTNLLDDLSLIGSKSDLQEFHRLLIDLLSGDNGGTSTQFSQ</sequence>
<keyword evidence="3" id="KW-0693">Viral RNA replication</keyword>
<dbReference type="GO" id="GO:0006351">
    <property type="term" value="P:DNA-templated transcription"/>
    <property type="evidence" value="ECO:0007669"/>
    <property type="project" value="InterPro"/>
</dbReference>
<dbReference type="Gene3D" id="1.20.5.110">
    <property type="match status" value="1"/>
</dbReference>
<dbReference type="Proteomes" id="UP000153605">
    <property type="component" value="Segment"/>
</dbReference>
<accession>I6UID6</accession>
<feature type="region of interest" description="Disordered" evidence="4">
    <location>
        <begin position="102"/>
        <end position="148"/>
    </location>
</feature>